<feature type="compositionally biased region" description="Polar residues" evidence="1">
    <location>
        <begin position="70"/>
        <end position="90"/>
    </location>
</feature>
<feature type="compositionally biased region" description="Low complexity" evidence="1">
    <location>
        <begin position="94"/>
        <end position="104"/>
    </location>
</feature>
<evidence type="ECO:0000313" key="3">
    <source>
        <dbReference type="Proteomes" id="UP000815677"/>
    </source>
</evidence>
<proteinExistence type="predicted"/>
<evidence type="ECO:0000256" key="1">
    <source>
        <dbReference type="SAM" id="MobiDB-lite"/>
    </source>
</evidence>
<gene>
    <name evidence="2" type="ORF">MCHLO_01255</name>
</gene>
<feature type="compositionally biased region" description="Pro residues" evidence="1">
    <location>
        <begin position="1"/>
        <end position="13"/>
    </location>
</feature>
<feature type="region of interest" description="Disordered" evidence="1">
    <location>
        <begin position="1"/>
        <end position="189"/>
    </location>
</feature>
<sequence>MQSAPAPPAPSPPVRRTGYHNTAADAAWQYDSPIPERYNTGPPLPLVESSPTSRWGSGDRTDRSRHQWDSVESTAQSRGPSDPQGYSPSSGGVAPASWQSSSPSVPAPPADYRYGPPQGYYNSSPGRGAPPTYPYSPLASPDYSQPGAPYYPSNGNHRARRPRRSGNSSGPASSDSDPNADQSGPSSGR</sequence>
<evidence type="ECO:0000313" key="2">
    <source>
        <dbReference type="EMBL" id="GAT43581.1"/>
    </source>
</evidence>
<dbReference type="EMBL" id="DF839202">
    <property type="protein sequence ID" value="GAT43581.1"/>
    <property type="molecule type" value="Genomic_DNA"/>
</dbReference>
<reference evidence="2" key="1">
    <citation type="submission" date="2014-09" db="EMBL/GenBank/DDBJ databases">
        <title>Genome sequence of the luminous mushroom Mycena chlorophos for searching fungal bioluminescence genes.</title>
        <authorList>
            <person name="Tanaka Y."/>
            <person name="Kasuga D."/>
            <person name="Oba Y."/>
            <person name="Hase S."/>
            <person name="Sato K."/>
            <person name="Oba Y."/>
            <person name="Sakakibara Y."/>
        </authorList>
    </citation>
    <scope>NUCLEOTIDE SEQUENCE</scope>
</reference>
<dbReference type="Proteomes" id="UP000815677">
    <property type="component" value="Unassembled WGS sequence"/>
</dbReference>
<protein>
    <submittedName>
        <fullName evidence="2">Uncharacterized protein</fullName>
    </submittedName>
</protein>
<name>A0ABQ0KXA6_MYCCL</name>
<accession>A0ABQ0KXA6</accession>
<feature type="compositionally biased region" description="Basic and acidic residues" evidence="1">
    <location>
        <begin position="57"/>
        <end position="69"/>
    </location>
</feature>
<organism evidence="2 3">
    <name type="scientific">Mycena chlorophos</name>
    <name type="common">Agaric fungus</name>
    <name type="synonym">Agaricus chlorophos</name>
    <dbReference type="NCBI Taxonomy" id="658473"/>
    <lineage>
        <taxon>Eukaryota</taxon>
        <taxon>Fungi</taxon>
        <taxon>Dikarya</taxon>
        <taxon>Basidiomycota</taxon>
        <taxon>Agaricomycotina</taxon>
        <taxon>Agaricomycetes</taxon>
        <taxon>Agaricomycetidae</taxon>
        <taxon>Agaricales</taxon>
        <taxon>Marasmiineae</taxon>
        <taxon>Mycenaceae</taxon>
        <taxon>Mycena</taxon>
    </lineage>
</organism>
<keyword evidence="3" id="KW-1185">Reference proteome</keyword>
<feature type="compositionally biased region" description="Low complexity" evidence="1">
    <location>
        <begin position="165"/>
        <end position="181"/>
    </location>
</feature>